<protein>
    <submittedName>
        <fullName evidence="1">27926_t:CDS:1</fullName>
    </submittedName>
</protein>
<dbReference type="Proteomes" id="UP000789901">
    <property type="component" value="Unassembled WGS sequence"/>
</dbReference>
<sequence>KYILVINNDDEESVKAMNYNSVKETTADINILREQIDDELQFQKESLLRQENENERKFTNSEYSNDNVKKQRFNKTQKRILTALEIKRLLNKLFPIDPSLAYIWCEIFKDENNIQIIESKIKYLDNLIHKQLIPRIQE</sequence>
<name>A0ABN7WIE7_GIGMA</name>
<gene>
    <name evidence="1" type="ORF">GMARGA_LOCUS31404</name>
</gene>
<evidence type="ECO:0000313" key="1">
    <source>
        <dbReference type="EMBL" id="CAG8833140.1"/>
    </source>
</evidence>
<feature type="non-terminal residue" evidence="1">
    <location>
        <position position="1"/>
    </location>
</feature>
<feature type="non-terminal residue" evidence="1">
    <location>
        <position position="138"/>
    </location>
</feature>
<keyword evidence="2" id="KW-1185">Reference proteome</keyword>
<dbReference type="EMBL" id="CAJVQB010046773">
    <property type="protein sequence ID" value="CAG8833140.1"/>
    <property type="molecule type" value="Genomic_DNA"/>
</dbReference>
<organism evidence="1 2">
    <name type="scientific">Gigaspora margarita</name>
    <dbReference type="NCBI Taxonomy" id="4874"/>
    <lineage>
        <taxon>Eukaryota</taxon>
        <taxon>Fungi</taxon>
        <taxon>Fungi incertae sedis</taxon>
        <taxon>Mucoromycota</taxon>
        <taxon>Glomeromycotina</taxon>
        <taxon>Glomeromycetes</taxon>
        <taxon>Diversisporales</taxon>
        <taxon>Gigasporaceae</taxon>
        <taxon>Gigaspora</taxon>
    </lineage>
</organism>
<reference evidence="1 2" key="1">
    <citation type="submission" date="2021-06" db="EMBL/GenBank/DDBJ databases">
        <authorList>
            <person name="Kallberg Y."/>
            <person name="Tangrot J."/>
            <person name="Rosling A."/>
        </authorList>
    </citation>
    <scope>NUCLEOTIDE SEQUENCE [LARGE SCALE GENOMIC DNA]</scope>
    <source>
        <strain evidence="1 2">120-4 pot B 10/14</strain>
    </source>
</reference>
<accession>A0ABN7WIE7</accession>
<comment type="caution">
    <text evidence="1">The sequence shown here is derived from an EMBL/GenBank/DDBJ whole genome shotgun (WGS) entry which is preliminary data.</text>
</comment>
<proteinExistence type="predicted"/>
<evidence type="ECO:0000313" key="2">
    <source>
        <dbReference type="Proteomes" id="UP000789901"/>
    </source>
</evidence>